<evidence type="ECO:0000313" key="2">
    <source>
        <dbReference type="EMBL" id="EJK63482.1"/>
    </source>
</evidence>
<accession>K0SZ00</accession>
<dbReference type="eggNOG" id="KOG0211">
    <property type="taxonomic scope" value="Eukaryota"/>
</dbReference>
<comment type="caution">
    <text evidence="2">The sequence shown here is derived from an EMBL/GenBank/DDBJ whole genome shotgun (WGS) entry which is preliminary data.</text>
</comment>
<dbReference type="InterPro" id="IPR011989">
    <property type="entry name" value="ARM-like"/>
</dbReference>
<dbReference type="PANTHER" id="PTHR10648">
    <property type="entry name" value="SERINE/THREONINE-PROTEIN PHOSPHATASE PP2A 65 KDA REGULATORY SUBUNIT"/>
    <property type="match status" value="1"/>
</dbReference>
<evidence type="ECO:0000313" key="3">
    <source>
        <dbReference type="Proteomes" id="UP000266841"/>
    </source>
</evidence>
<dbReference type="PANTHER" id="PTHR10648:SF4">
    <property type="entry name" value="PROTEIN PHOSPHATASE 2 (FORMERLY 2A), REGULATORY SUBUNIT A, BETA ISOFORM-RELATED"/>
    <property type="match status" value="1"/>
</dbReference>
<gene>
    <name evidence="2" type="ORF">THAOC_15854</name>
</gene>
<evidence type="ECO:0000256" key="1">
    <source>
        <dbReference type="ARBA" id="ARBA00022737"/>
    </source>
</evidence>
<evidence type="ECO:0008006" key="4">
    <source>
        <dbReference type="Google" id="ProtNLM"/>
    </source>
</evidence>
<dbReference type="EMBL" id="AGNL01018220">
    <property type="protein sequence ID" value="EJK63482.1"/>
    <property type="molecule type" value="Genomic_DNA"/>
</dbReference>
<keyword evidence="1" id="KW-0677">Repeat</keyword>
<reference evidence="2 3" key="1">
    <citation type="journal article" date="2012" name="Genome Biol.">
        <title>Genome and low-iron response of an oceanic diatom adapted to chronic iron limitation.</title>
        <authorList>
            <person name="Lommer M."/>
            <person name="Specht M."/>
            <person name="Roy A.S."/>
            <person name="Kraemer L."/>
            <person name="Andreson R."/>
            <person name="Gutowska M.A."/>
            <person name="Wolf J."/>
            <person name="Bergner S.V."/>
            <person name="Schilhabel M.B."/>
            <person name="Klostermeier U.C."/>
            <person name="Beiko R.G."/>
            <person name="Rosenstiel P."/>
            <person name="Hippler M."/>
            <person name="Laroche J."/>
        </authorList>
    </citation>
    <scope>NUCLEOTIDE SEQUENCE [LARGE SCALE GENOMIC DNA]</scope>
    <source>
        <strain evidence="2 3">CCMP1005</strain>
    </source>
</reference>
<dbReference type="GO" id="GO:0005829">
    <property type="term" value="C:cytosol"/>
    <property type="evidence" value="ECO:0007669"/>
    <property type="project" value="TreeGrafter"/>
</dbReference>
<dbReference type="GO" id="GO:0019888">
    <property type="term" value="F:protein phosphatase regulator activity"/>
    <property type="evidence" value="ECO:0007669"/>
    <property type="project" value="TreeGrafter"/>
</dbReference>
<keyword evidence="3" id="KW-1185">Reference proteome</keyword>
<feature type="non-terminal residue" evidence="2">
    <location>
        <position position="1"/>
    </location>
</feature>
<dbReference type="GO" id="GO:0005634">
    <property type="term" value="C:nucleus"/>
    <property type="evidence" value="ECO:0007669"/>
    <property type="project" value="TreeGrafter"/>
</dbReference>
<name>K0SZ00_THAOC</name>
<dbReference type="Gene3D" id="1.25.10.10">
    <property type="entry name" value="Leucine-rich Repeat Variant"/>
    <property type="match status" value="1"/>
</dbReference>
<organism evidence="2 3">
    <name type="scientific">Thalassiosira oceanica</name>
    <name type="common">Marine diatom</name>
    <dbReference type="NCBI Taxonomy" id="159749"/>
    <lineage>
        <taxon>Eukaryota</taxon>
        <taxon>Sar</taxon>
        <taxon>Stramenopiles</taxon>
        <taxon>Ochrophyta</taxon>
        <taxon>Bacillariophyta</taxon>
        <taxon>Coscinodiscophyceae</taxon>
        <taxon>Thalassiosirophycidae</taxon>
        <taxon>Thalassiosirales</taxon>
        <taxon>Thalassiosiraceae</taxon>
        <taxon>Thalassiosira</taxon>
    </lineage>
</organism>
<dbReference type="Proteomes" id="UP000266841">
    <property type="component" value="Unassembled WGS sequence"/>
</dbReference>
<sequence length="211" mass="22994">IVPALLGCTRRHETRQEISKLCLTLMSDKVDAVRNTAAECLCLGGGSLARHGEDDGGEWTSRIVVPHLRSCSESKNSRQRMLTLKMVEIIITNGLCPATTRATPGSPVPLNNEGSSSPSSIAETLSRKVLAVASSLIDDKVANVRLNVGRVFGSIMYLLERSDVDYVVDKLEKQLDLESKREGGADRDVLFYAQQAILSAQTLLRREPSIS</sequence>
<dbReference type="AlphaFoldDB" id="K0SZ00"/>
<dbReference type="SUPFAM" id="SSF48371">
    <property type="entry name" value="ARM repeat"/>
    <property type="match status" value="1"/>
</dbReference>
<protein>
    <recommendedName>
        <fullName evidence="4">Condensin complex subunit 1 C-terminal domain-containing protein</fullName>
    </recommendedName>
</protein>
<dbReference type="InterPro" id="IPR016024">
    <property type="entry name" value="ARM-type_fold"/>
</dbReference>
<proteinExistence type="predicted"/>
<dbReference type="InterPro" id="IPR051023">
    <property type="entry name" value="PP2A_Regulatory_Subunit_A"/>
</dbReference>
<dbReference type="GO" id="GO:0000159">
    <property type="term" value="C:protein phosphatase type 2A complex"/>
    <property type="evidence" value="ECO:0007669"/>
    <property type="project" value="TreeGrafter"/>
</dbReference>
<dbReference type="OrthoDB" id="340346at2759"/>